<dbReference type="STRING" id="318464.IO99_06045"/>
<comment type="caution">
    <text evidence="1">The sequence shown here is derived from an EMBL/GenBank/DDBJ whole genome shotgun (WGS) entry which is preliminary data.</text>
</comment>
<sequence>MPISLHTNKIKIEKDCFIEELYKIILNKDELIDGTLDGKATQLHKFYLAIYIMNHYNKKQQNSQYFDYLITSIIESESLFVIGFTNAGMMALRSALECSLKFLYYEYHPIELQLNEIGEFDIRGIEYRNFMYSIPNFKKLNFIMKDDIERVWNELCKYSHYDISVIKEISVISDIKPIFNDGESFNNIKKVIKDVFRIIIIIMFTVNPAWLEDVEKSYFDYVFEVLFKAEEIINMKISLKII</sequence>
<accession>A0A084JEJ2</accession>
<name>A0A084JEJ2_9CLOT</name>
<dbReference type="AlphaFoldDB" id="A0A084JEJ2"/>
<dbReference type="eggNOG" id="ENOG5033VVK">
    <property type="taxonomic scope" value="Bacteria"/>
</dbReference>
<proteinExistence type="predicted"/>
<reference evidence="1 2" key="1">
    <citation type="submission" date="2014-07" db="EMBL/GenBank/DDBJ databases">
        <title>Draft genome of Clostridium sulfidigenes 113A isolated from sediments associated with methane hydrate from Krishna Godavari basin.</title>
        <authorList>
            <person name="Honkalas V.S."/>
            <person name="Dabir A.P."/>
            <person name="Arora P."/>
            <person name="Dhakephalkar P.K."/>
        </authorList>
    </citation>
    <scope>NUCLEOTIDE SEQUENCE [LARGE SCALE GENOMIC DNA]</scope>
    <source>
        <strain evidence="1 2">113A</strain>
    </source>
</reference>
<organism evidence="1 2">
    <name type="scientific">Clostridium sulfidigenes</name>
    <dbReference type="NCBI Taxonomy" id="318464"/>
    <lineage>
        <taxon>Bacteria</taxon>
        <taxon>Bacillati</taxon>
        <taxon>Bacillota</taxon>
        <taxon>Clostridia</taxon>
        <taxon>Eubacteriales</taxon>
        <taxon>Clostridiaceae</taxon>
        <taxon>Clostridium</taxon>
    </lineage>
</organism>
<gene>
    <name evidence="1" type="ORF">IO99_06045</name>
</gene>
<protein>
    <submittedName>
        <fullName evidence="1">Uncharacterized protein</fullName>
    </submittedName>
</protein>
<evidence type="ECO:0000313" key="1">
    <source>
        <dbReference type="EMBL" id="KEZ87376.1"/>
    </source>
</evidence>
<evidence type="ECO:0000313" key="2">
    <source>
        <dbReference type="Proteomes" id="UP000028542"/>
    </source>
</evidence>
<dbReference type="EMBL" id="JPMD01000013">
    <property type="protein sequence ID" value="KEZ87376.1"/>
    <property type="molecule type" value="Genomic_DNA"/>
</dbReference>
<keyword evidence="2" id="KW-1185">Reference proteome</keyword>
<dbReference type="Proteomes" id="UP000028542">
    <property type="component" value="Unassembled WGS sequence"/>
</dbReference>
<dbReference type="RefSeq" id="WP_035131308.1">
    <property type="nucleotide sequence ID" value="NZ_JPMD01000013.1"/>
</dbReference>